<dbReference type="SMR" id="A2EFR5"/>
<dbReference type="STRING" id="5722.A2EFR5"/>
<gene>
    <name evidence="3" type="ORF">TVAG_145460</name>
</gene>
<dbReference type="InterPro" id="IPR009057">
    <property type="entry name" value="Homeodomain-like_sf"/>
</dbReference>
<dbReference type="SUPFAM" id="SSF46689">
    <property type="entry name" value="Homeodomain-like"/>
    <property type="match status" value="1"/>
</dbReference>
<dbReference type="OrthoDB" id="2143914at2759"/>
<dbReference type="GO" id="GO:0005634">
    <property type="term" value="C:nucleus"/>
    <property type="evidence" value="ECO:0000318"/>
    <property type="project" value="GO_Central"/>
</dbReference>
<dbReference type="PROSITE" id="PS51294">
    <property type="entry name" value="HTH_MYB"/>
    <property type="match status" value="2"/>
</dbReference>
<dbReference type="PROSITE" id="PS50090">
    <property type="entry name" value="MYB_LIKE"/>
    <property type="match status" value="2"/>
</dbReference>
<dbReference type="RefSeq" id="XP_001320689.1">
    <property type="nucleotide sequence ID" value="XM_001320654.1"/>
</dbReference>
<dbReference type="InParanoid" id="A2EFR5"/>
<keyword evidence="3" id="KW-0238">DNA-binding</keyword>
<dbReference type="InterPro" id="IPR050560">
    <property type="entry name" value="MYB_TF"/>
</dbReference>
<dbReference type="Proteomes" id="UP000001542">
    <property type="component" value="Unassembled WGS sequence"/>
</dbReference>
<feature type="domain" description="HTH myb-type" evidence="2">
    <location>
        <begin position="71"/>
        <end position="117"/>
    </location>
</feature>
<keyword evidence="4" id="KW-1185">Reference proteome</keyword>
<dbReference type="InterPro" id="IPR017930">
    <property type="entry name" value="Myb_dom"/>
</dbReference>
<dbReference type="Gene3D" id="1.10.10.60">
    <property type="entry name" value="Homeodomain-like"/>
    <property type="match status" value="2"/>
</dbReference>
<dbReference type="SMART" id="SM00717">
    <property type="entry name" value="SANT"/>
    <property type="match status" value="2"/>
</dbReference>
<protein>
    <submittedName>
        <fullName evidence="3">Myb-like DNA-binding domain containing protein</fullName>
    </submittedName>
</protein>
<dbReference type="PANTHER" id="PTHR45614:SF69">
    <property type="entry name" value="CHROMOSOME UNDETERMINED SCAFFOLD_38, WHOLE GENOME SHOTGUN SEQUENCE"/>
    <property type="match status" value="1"/>
</dbReference>
<organism evidence="3 4">
    <name type="scientific">Trichomonas vaginalis (strain ATCC PRA-98 / G3)</name>
    <dbReference type="NCBI Taxonomy" id="412133"/>
    <lineage>
        <taxon>Eukaryota</taxon>
        <taxon>Metamonada</taxon>
        <taxon>Parabasalia</taxon>
        <taxon>Trichomonadida</taxon>
        <taxon>Trichomonadidae</taxon>
        <taxon>Trichomonas</taxon>
    </lineage>
</organism>
<dbReference type="InterPro" id="IPR001005">
    <property type="entry name" value="SANT/Myb"/>
</dbReference>
<feature type="domain" description="HTH myb-type" evidence="2">
    <location>
        <begin position="11"/>
        <end position="66"/>
    </location>
</feature>
<evidence type="ECO:0000259" key="2">
    <source>
        <dbReference type="PROSITE" id="PS51294"/>
    </source>
</evidence>
<dbReference type="CDD" id="cd00167">
    <property type="entry name" value="SANT"/>
    <property type="match status" value="2"/>
</dbReference>
<dbReference type="GO" id="GO:0000978">
    <property type="term" value="F:RNA polymerase II cis-regulatory region sequence-specific DNA binding"/>
    <property type="evidence" value="ECO:0000318"/>
    <property type="project" value="GO_Central"/>
</dbReference>
<evidence type="ECO:0000259" key="1">
    <source>
        <dbReference type="PROSITE" id="PS50090"/>
    </source>
</evidence>
<dbReference type="EMBL" id="DS113377">
    <property type="protein sequence ID" value="EAY08466.1"/>
    <property type="molecule type" value="Genomic_DNA"/>
</dbReference>
<feature type="domain" description="Myb-like" evidence="1">
    <location>
        <begin position="16"/>
        <end position="62"/>
    </location>
</feature>
<evidence type="ECO:0000313" key="4">
    <source>
        <dbReference type="Proteomes" id="UP000001542"/>
    </source>
</evidence>
<accession>A2EFR5</accession>
<evidence type="ECO:0000313" key="3">
    <source>
        <dbReference type="EMBL" id="EAY08466.1"/>
    </source>
</evidence>
<name>A2EFR5_TRIV3</name>
<feature type="domain" description="Myb-like" evidence="1">
    <location>
        <begin position="63"/>
        <end position="113"/>
    </location>
</feature>
<dbReference type="PANTHER" id="PTHR45614">
    <property type="entry name" value="MYB PROTEIN-RELATED"/>
    <property type="match status" value="1"/>
</dbReference>
<dbReference type="GO" id="GO:0000981">
    <property type="term" value="F:DNA-binding transcription factor activity, RNA polymerase II-specific"/>
    <property type="evidence" value="ECO:0000318"/>
    <property type="project" value="GO_Central"/>
</dbReference>
<dbReference type="KEGG" id="tva:4766367"/>
<dbReference type="VEuPathDB" id="TrichDB:TVAG_145460"/>
<reference evidence="3" key="2">
    <citation type="journal article" date="2007" name="Science">
        <title>Draft genome sequence of the sexually transmitted pathogen Trichomonas vaginalis.</title>
        <authorList>
            <person name="Carlton J.M."/>
            <person name="Hirt R.P."/>
            <person name="Silva J.C."/>
            <person name="Delcher A.L."/>
            <person name="Schatz M."/>
            <person name="Zhao Q."/>
            <person name="Wortman J.R."/>
            <person name="Bidwell S.L."/>
            <person name="Alsmark U.C.M."/>
            <person name="Besteiro S."/>
            <person name="Sicheritz-Ponten T."/>
            <person name="Noel C.J."/>
            <person name="Dacks J.B."/>
            <person name="Foster P.G."/>
            <person name="Simillion C."/>
            <person name="Van de Peer Y."/>
            <person name="Miranda-Saavedra D."/>
            <person name="Barton G.J."/>
            <person name="Westrop G.D."/>
            <person name="Mueller S."/>
            <person name="Dessi D."/>
            <person name="Fiori P.L."/>
            <person name="Ren Q."/>
            <person name="Paulsen I."/>
            <person name="Zhang H."/>
            <person name="Bastida-Corcuera F.D."/>
            <person name="Simoes-Barbosa A."/>
            <person name="Brown M.T."/>
            <person name="Hayes R.D."/>
            <person name="Mukherjee M."/>
            <person name="Okumura C.Y."/>
            <person name="Schneider R."/>
            <person name="Smith A.J."/>
            <person name="Vanacova S."/>
            <person name="Villalvazo M."/>
            <person name="Haas B.J."/>
            <person name="Pertea M."/>
            <person name="Feldblyum T.V."/>
            <person name="Utterback T.R."/>
            <person name="Shu C.L."/>
            <person name="Osoegawa K."/>
            <person name="de Jong P.J."/>
            <person name="Hrdy I."/>
            <person name="Horvathova L."/>
            <person name="Zubacova Z."/>
            <person name="Dolezal P."/>
            <person name="Malik S.B."/>
            <person name="Logsdon J.M. Jr."/>
            <person name="Henze K."/>
            <person name="Gupta A."/>
            <person name="Wang C.C."/>
            <person name="Dunne R.L."/>
            <person name="Upcroft J.A."/>
            <person name="Upcroft P."/>
            <person name="White O."/>
            <person name="Salzberg S.L."/>
            <person name="Tang P."/>
            <person name="Chiu C.-H."/>
            <person name="Lee Y.-S."/>
            <person name="Embley T.M."/>
            <person name="Coombs G.H."/>
            <person name="Mottram J.C."/>
            <person name="Tachezy J."/>
            <person name="Fraser-Liggett C.M."/>
            <person name="Johnson P.J."/>
        </authorList>
    </citation>
    <scope>NUCLEOTIDE SEQUENCE [LARGE SCALE GENOMIC DNA]</scope>
    <source>
        <strain evidence="3">G3</strain>
    </source>
</reference>
<dbReference type="Pfam" id="PF00249">
    <property type="entry name" value="Myb_DNA-binding"/>
    <property type="match status" value="2"/>
</dbReference>
<dbReference type="VEuPathDB" id="TrichDB:TVAGG3_0445600"/>
<dbReference type="eggNOG" id="KOG0048">
    <property type="taxonomic scope" value="Eukaryota"/>
</dbReference>
<dbReference type="AlphaFoldDB" id="A2EFR5"/>
<dbReference type="GO" id="GO:0006355">
    <property type="term" value="P:regulation of DNA-templated transcription"/>
    <property type="evidence" value="ECO:0000318"/>
    <property type="project" value="GO_Central"/>
</dbReference>
<sequence>MGRDRGNFIKRNLKLKRKFTEDEDQLILSMYVQQGIHDWKKIAKKLYKRTARQCRERYNHYLANEPKQDEWTSEEDSILLNQYNIYGPKWTLISKELPGRTSINAKNRYALLMRHKKKQDNQNEMIVIKSQEPAITCPDDILFGTFNDDPFRIDITSF</sequence>
<proteinExistence type="predicted"/>
<reference evidence="3" key="1">
    <citation type="submission" date="2006-10" db="EMBL/GenBank/DDBJ databases">
        <authorList>
            <person name="Amadeo P."/>
            <person name="Zhao Q."/>
            <person name="Wortman J."/>
            <person name="Fraser-Liggett C."/>
            <person name="Carlton J."/>
        </authorList>
    </citation>
    <scope>NUCLEOTIDE SEQUENCE</scope>
    <source>
        <strain evidence="3">G3</strain>
    </source>
</reference>